<dbReference type="GO" id="GO:0005524">
    <property type="term" value="F:ATP binding"/>
    <property type="evidence" value="ECO:0007669"/>
    <property type="project" value="UniProtKB-KW"/>
</dbReference>
<evidence type="ECO:0000256" key="8">
    <source>
        <dbReference type="ARBA" id="ARBA00023136"/>
    </source>
</evidence>
<sequence length="499" mass="52198">MNITELLKILRKFWILEIVIFAAVTGLATWQVKSEPPVYSASTQVLVRTQAGNTDLSAVNANLYAISNQMSTYTSLVKTESVLQPVIDHLGLKTTVGGLAGSVNAEVGNGTLMTITANNTDPQTAADIANEIATSLQDLIVNDLYTDGGKLTTPIEFNVVQKAYAPGAPISPNIPAGIATGAAIGLALAVFVALALGLMDQKIRQVSDVESLVDAPVLGMIPRNPVFAGSAPVIVAQPGGAAAESIRRIAANLMFVVPQDAPVTNVVVVTSGAANEGKSTLSANLAAAYAEKGDSVLLIDADLRKPSIDKYLGINGAVGLTHLITGQADSKTVIQRYWKRNFHVLPAGTRSANPSLLLNSSTMHKALEQLSGYYDHIIIDTTPMDVANDAAVFAKEGGLVVLVVGQNVATKRSLRGVTGEFGMIDAKITGVVVNYAQESKRKGKSYYYYSDDDGKAVTTVKDAPAVSEAAVAKAITPDMPSGVAGGDVHVQAPAIPKQH</sequence>
<dbReference type="InterPro" id="IPR005702">
    <property type="entry name" value="Wzc-like_C"/>
</dbReference>
<keyword evidence="11" id="KW-0418">Kinase</keyword>
<protein>
    <submittedName>
        <fullName evidence="11">Polysaccharide biosynthesis tyrosine autokinase</fullName>
        <ecNumber evidence="11">2.7.10.2</ecNumber>
    </submittedName>
</protein>
<keyword evidence="12" id="KW-1185">Reference proteome</keyword>
<dbReference type="InterPro" id="IPR033756">
    <property type="entry name" value="YlxH/NBP35"/>
</dbReference>
<dbReference type="AlphaFoldDB" id="A0A5N5RKE8"/>
<evidence type="ECO:0000313" key="11">
    <source>
        <dbReference type="EMBL" id="KAB5607400.1"/>
    </source>
</evidence>
<dbReference type="Proteomes" id="UP000326336">
    <property type="component" value="Unassembled WGS sequence"/>
</dbReference>
<dbReference type="Pfam" id="PF10609">
    <property type="entry name" value="ParA"/>
    <property type="match status" value="1"/>
</dbReference>
<dbReference type="PANTHER" id="PTHR32309:SF13">
    <property type="entry name" value="FERRIC ENTEROBACTIN TRANSPORT PROTEIN FEPE"/>
    <property type="match status" value="1"/>
</dbReference>
<dbReference type="SUPFAM" id="SSF52540">
    <property type="entry name" value="P-loop containing nucleoside triphosphate hydrolases"/>
    <property type="match status" value="1"/>
</dbReference>
<comment type="similarity">
    <text evidence="2">Belongs to the CpsC/CapA family.</text>
</comment>
<comment type="subcellular location">
    <subcellularLocation>
        <location evidence="1">Cell membrane</location>
        <topology evidence="1">Multi-pass membrane protein</topology>
    </subcellularLocation>
</comment>
<dbReference type="EC" id="2.7.10.2" evidence="11"/>
<dbReference type="NCBIfam" id="TIGR01007">
    <property type="entry name" value="eps_fam"/>
    <property type="match status" value="1"/>
</dbReference>
<keyword evidence="11" id="KW-0808">Transferase</keyword>
<keyword evidence="8 9" id="KW-0472">Membrane</keyword>
<evidence type="ECO:0000259" key="10">
    <source>
        <dbReference type="Pfam" id="PF02706"/>
    </source>
</evidence>
<evidence type="ECO:0000256" key="4">
    <source>
        <dbReference type="ARBA" id="ARBA00022692"/>
    </source>
</evidence>
<keyword evidence="3" id="KW-1003">Cell membrane</keyword>
<dbReference type="EMBL" id="RQSP01000012">
    <property type="protein sequence ID" value="KAB5607400.1"/>
    <property type="molecule type" value="Genomic_DNA"/>
</dbReference>
<name>A0A5N5RKE8_9BIFI</name>
<dbReference type="GO" id="GO:0004715">
    <property type="term" value="F:non-membrane spanning protein tyrosine kinase activity"/>
    <property type="evidence" value="ECO:0007669"/>
    <property type="project" value="UniProtKB-EC"/>
</dbReference>
<keyword evidence="5" id="KW-0547">Nucleotide-binding</keyword>
<evidence type="ECO:0000256" key="1">
    <source>
        <dbReference type="ARBA" id="ARBA00004651"/>
    </source>
</evidence>
<evidence type="ECO:0000256" key="3">
    <source>
        <dbReference type="ARBA" id="ARBA00022475"/>
    </source>
</evidence>
<keyword evidence="4 9" id="KW-0812">Transmembrane</keyword>
<evidence type="ECO:0000256" key="9">
    <source>
        <dbReference type="SAM" id="Phobius"/>
    </source>
</evidence>
<dbReference type="RefSeq" id="WP_151916676.1">
    <property type="nucleotide sequence ID" value="NZ_RQSP01000012.1"/>
</dbReference>
<feature type="transmembrane region" description="Helical" evidence="9">
    <location>
        <begin position="12"/>
        <end position="32"/>
    </location>
</feature>
<keyword evidence="7 9" id="KW-1133">Transmembrane helix</keyword>
<dbReference type="InterPro" id="IPR050445">
    <property type="entry name" value="Bact_polysacc_biosynth/exp"/>
</dbReference>
<dbReference type="CDD" id="cd05387">
    <property type="entry name" value="BY-kinase"/>
    <property type="match status" value="1"/>
</dbReference>
<evidence type="ECO:0000256" key="7">
    <source>
        <dbReference type="ARBA" id="ARBA00022989"/>
    </source>
</evidence>
<evidence type="ECO:0000256" key="2">
    <source>
        <dbReference type="ARBA" id="ARBA00006683"/>
    </source>
</evidence>
<reference evidence="11 12" key="1">
    <citation type="journal article" date="2019" name="Int. J. Syst. Evol. Microbiol.">
        <title>Bifidobacterium jacchi sp. nov., isolated from the faeces of a baby common marmoset (Callithrix jacchus).</title>
        <authorList>
            <person name="Modesto M."/>
            <person name="Watanabe K."/>
            <person name="Arita M."/>
            <person name="Satti M."/>
            <person name="Oki K."/>
            <person name="Sciavilla P."/>
            <person name="Patavino C."/>
            <person name="Camma C."/>
            <person name="Michelini S."/>
            <person name="Sgorbati B."/>
            <person name="Mattarelli P."/>
        </authorList>
    </citation>
    <scope>NUCLEOTIDE SEQUENCE [LARGE SCALE GENOMIC DNA]</scope>
    <source>
        <strain evidence="11 12">MRM 9.3</strain>
    </source>
</reference>
<dbReference type="InterPro" id="IPR003856">
    <property type="entry name" value="LPS_length_determ_N"/>
</dbReference>
<gene>
    <name evidence="11" type="ORF">EHS19_04945</name>
</gene>
<dbReference type="OrthoDB" id="9812433at2"/>
<feature type="domain" description="Polysaccharide chain length determinant N-terminal" evidence="10">
    <location>
        <begin position="2"/>
        <end position="90"/>
    </location>
</feature>
<dbReference type="PANTHER" id="PTHR32309">
    <property type="entry name" value="TYROSINE-PROTEIN KINASE"/>
    <property type="match status" value="1"/>
</dbReference>
<accession>A0A5N5RKE8</accession>
<proteinExistence type="inferred from homology"/>
<evidence type="ECO:0000256" key="5">
    <source>
        <dbReference type="ARBA" id="ARBA00022741"/>
    </source>
</evidence>
<dbReference type="Pfam" id="PF02706">
    <property type="entry name" value="Wzz"/>
    <property type="match status" value="1"/>
</dbReference>
<feature type="transmembrane region" description="Helical" evidence="9">
    <location>
        <begin position="174"/>
        <end position="198"/>
    </location>
</feature>
<evidence type="ECO:0000256" key="6">
    <source>
        <dbReference type="ARBA" id="ARBA00022840"/>
    </source>
</evidence>
<dbReference type="Gene3D" id="3.40.50.300">
    <property type="entry name" value="P-loop containing nucleotide triphosphate hydrolases"/>
    <property type="match status" value="1"/>
</dbReference>
<dbReference type="InterPro" id="IPR027417">
    <property type="entry name" value="P-loop_NTPase"/>
</dbReference>
<comment type="caution">
    <text evidence="11">The sequence shown here is derived from an EMBL/GenBank/DDBJ whole genome shotgun (WGS) entry which is preliminary data.</text>
</comment>
<evidence type="ECO:0000313" key="12">
    <source>
        <dbReference type="Proteomes" id="UP000326336"/>
    </source>
</evidence>
<organism evidence="11 12">
    <name type="scientific">Bifidobacterium jacchi</name>
    <dbReference type="NCBI Taxonomy" id="2490545"/>
    <lineage>
        <taxon>Bacteria</taxon>
        <taxon>Bacillati</taxon>
        <taxon>Actinomycetota</taxon>
        <taxon>Actinomycetes</taxon>
        <taxon>Bifidobacteriales</taxon>
        <taxon>Bifidobacteriaceae</taxon>
        <taxon>Bifidobacterium</taxon>
    </lineage>
</organism>
<keyword evidence="6" id="KW-0067">ATP-binding</keyword>
<dbReference type="GO" id="GO:0005886">
    <property type="term" value="C:plasma membrane"/>
    <property type="evidence" value="ECO:0007669"/>
    <property type="project" value="UniProtKB-SubCell"/>
</dbReference>